<keyword evidence="1" id="KW-0812">Transmembrane</keyword>
<accession>A0A6J6IH91</accession>
<reference evidence="2" key="1">
    <citation type="submission" date="2020-05" db="EMBL/GenBank/DDBJ databases">
        <authorList>
            <person name="Chiriac C."/>
            <person name="Salcher M."/>
            <person name="Ghai R."/>
            <person name="Kavagutti S V."/>
        </authorList>
    </citation>
    <scope>NUCLEOTIDE SEQUENCE</scope>
</reference>
<protein>
    <submittedName>
        <fullName evidence="2">Unannotated protein</fullName>
    </submittedName>
</protein>
<keyword evidence="1" id="KW-0472">Membrane</keyword>
<name>A0A6J6IH91_9ZZZZ</name>
<keyword evidence="1" id="KW-1133">Transmembrane helix</keyword>
<organism evidence="2">
    <name type="scientific">freshwater metagenome</name>
    <dbReference type="NCBI Taxonomy" id="449393"/>
    <lineage>
        <taxon>unclassified sequences</taxon>
        <taxon>metagenomes</taxon>
        <taxon>ecological metagenomes</taxon>
    </lineage>
</organism>
<dbReference type="AlphaFoldDB" id="A0A6J6IH91"/>
<sequence length="144" mass="16020">MGFAREMFKLIIRKCCPITWFTRANLDRAVKGAQCESGSVESALVMIPLLILFLITLQIGVAINFRNIDRTFAQSEASDRAISGHFLSGDQLIEIDPFGTFNSFGILITRKVTTLPILIPYIGSFLNRGHRTEITGIAVLEDRS</sequence>
<gene>
    <name evidence="2" type="ORF">UFOPK1951_00447</name>
</gene>
<proteinExistence type="predicted"/>
<dbReference type="EMBL" id="CAEZVH010000036">
    <property type="protein sequence ID" value="CAB4623838.1"/>
    <property type="molecule type" value="Genomic_DNA"/>
</dbReference>
<evidence type="ECO:0000313" key="2">
    <source>
        <dbReference type="EMBL" id="CAB4623838.1"/>
    </source>
</evidence>
<evidence type="ECO:0000256" key="1">
    <source>
        <dbReference type="SAM" id="Phobius"/>
    </source>
</evidence>
<feature type="transmembrane region" description="Helical" evidence="1">
    <location>
        <begin position="43"/>
        <end position="65"/>
    </location>
</feature>